<dbReference type="AlphaFoldDB" id="A0A366J8H2"/>
<keyword evidence="4 7" id="KW-0812">Transmembrane</keyword>
<evidence type="ECO:0000256" key="4">
    <source>
        <dbReference type="ARBA" id="ARBA00022692"/>
    </source>
</evidence>
<organism evidence="9 10">
    <name type="scientific">Marinomonas rhizomae</name>
    <dbReference type="NCBI Taxonomy" id="491948"/>
    <lineage>
        <taxon>Bacteria</taxon>
        <taxon>Pseudomonadati</taxon>
        <taxon>Pseudomonadota</taxon>
        <taxon>Gammaproteobacteria</taxon>
        <taxon>Oceanospirillales</taxon>
        <taxon>Oceanospirillaceae</taxon>
        <taxon>Marinomonas</taxon>
    </lineage>
</organism>
<protein>
    <submittedName>
        <fullName evidence="9">Putative colanic acid biosynthesis UDP-glucose lipid carrier transferase</fullName>
    </submittedName>
</protein>
<sequence length="467" mass="52403">MKKGLTLKEHSASIAVSHRILDITCLLSTGLFSFWLRFSHLDLNTAYKNVLLLGVIIGAMLMSASGGYRAWRGSSFGSEIRCVVSATFGTFLLLVLSAFATQTSDLYSRIWVATWLTSSTILILGYRLFLRQALGALRKKGFNIRRVLIIGDSELGQNVAHRLTQNPSMGLVVKGFISNKTTTNIKDKYVENFPILGNLEEIDQLVHNLHIDQVWIALPMSEVAQMEQVQTTLATSAVTIRMVPDIFGFQLLNQSMTEVAGLPVINLSTSHMLEGKNRFLKSMEDKVLSFIILLGISPIMIALAIGVKLSSPGPIFYRQERVSWNGRSFGMLKFRSMTVDSEKEGIKWGGATSMSVTKFGAFIRKTSLDELPQFINVLKGDMSIVGPRPERTVFVDQFKHEIPGYMQKHMVKAGITGWAQVNGWRGDTDLKKRIECDLYYIEHWSIWLDLKIISLTFYKGFINKNAK</sequence>
<dbReference type="InterPro" id="IPR017475">
    <property type="entry name" value="EPS_sugar_tfrase"/>
</dbReference>
<dbReference type="Pfam" id="PF13727">
    <property type="entry name" value="CoA_binding_3"/>
    <property type="match status" value="1"/>
</dbReference>
<keyword evidence="10" id="KW-1185">Reference proteome</keyword>
<dbReference type="Proteomes" id="UP000252792">
    <property type="component" value="Unassembled WGS sequence"/>
</dbReference>
<dbReference type="NCBIfam" id="TIGR03025">
    <property type="entry name" value="EPS_sugtrans"/>
    <property type="match status" value="1"/>
</dbReference>
<dbReference type="EMBL" id="QNSE01000007">
    <property type="protein sequence ID" value="RBP83242.1"/>
    <property type="molecule type" value="Genomic_DNA"/>
</dbReference>
<evidence type="ECO:0000259" key="8">
    <source>
        <dbReference type="Pfam" id="PF02397"/>
    </source>
</evidence>
<dbReference type="RefSeq" id="WP_113916793.1">
    <property type="nucleotide sequence ID" value="NZ_QNSE01000007.1"/>
</dbReference>
<evidence type="ECO:0000313" key="9">
    <source>
        <dbReference type="EMBL" id="RBP83242.1"/>
    </source>
</evidence>
<evidence type="ECO:0000313" key="10">
    <source>
        <dbReference type="Proteomes" id="UP000252792"/>
    </source>
</evidence>
<keyword evidence="6 7" id="KW-0472">Membrane</keyword>
<feature type="transmembrane region" description="Helical" evidence="7">
    <location>
        <begin position="80"/>
        <end position="100"/>
    </location>
</feature>
<comment type="similarity">
    <text evidence="2">Belongs to the bacterial sugar transferase family.</text>
</comment>
<accession>A0A366J8H2</accession>
<evidence type="ECO:0000256" key="5">
    <source>
        <dbReference type="ARBA" id="ARBA00022989"/>
    </source>
</evidence>
<evidence type="ECO:0000256" key="1">
    <source>
        <dbReference type="ARBA" id="ARBA00004141"/>
    </source>
</evidence>
<comment type="caution">
    <text evidence="9">The sequence shown here is derived from an EMBL/GenBank/DDBJ whole genome shotgun (WGS) entry which is preliminary data.</text>
</comment>
<feature type="transmembrane region" description="Helical" evidence="7">
    <location>
        <begin position="50"/>
        <end position="68"/>
    </location>
</feature>
<name>A0A366J8H2_9GAMM</name>
<dbReference type="PANTHER" id="PTHR30576">
    <property type="entry name" value="COLANIC BIOSYNTHESIS UDP-GLUCOSE LIPID CARRIER TRANSFERASE"/>
    <property type="match status" value="1"/>
</dbReference>
<dbReference type="Gene3D" id="3.40.50.720">
    <property type="entry name" value="NAD(P)-binding Rossmann-like Domain"/>
    <property type="match status" value="1"/>
</dbReference>
<proteinExistence type="inferred from homology"/>
<dbReference type="InterPro" id="IPR017473">
    <property type="entry name" value="Undecaprenyl-P_gluc_Ptfrase"/>
</dbReference>
<evidence type="ECO:0000256" key="2">
    <source>
        <dbReference type="ARBA" id="ARBA00006464"/>
    </source>
</evidence>
<gene>
    <name evidence="9" type="ORF">DFP80_107221</name>
</gene>
<keyword evidence="3 9" id="KW-0808">Transferase</keyword>
<dbReference type="GO" id="GO:0016780">
    <property type="term" value="F:phosphotransferase activity, for other substituted phosphate groups"/>
    <property type="evidence" value="ECO:0007669"/>
    <property type="project" value="TreeGrafter"/>
</dbReference>
<feature type="transmembrane region" description="Helical" evidence="7">
    <location>
        <begin position="106"/>
        <end position="130"/>
    </location>
</feature>
<feature type="domain" description="Bacterial sugar transferase" evidence="8">
    <location>
        <begin position="281"/>
        <end position="459"/>
    </location>
</feature>
<evidence type="ECO:0000256" key="7">
    <source>
        <dbReference type="SAM" id="Phobius"/>
    </source>
</evidence>
<feature type="transmembrane region" description="Helical" evidence="7">
    <location>
        <begin position="20"/>
        <end position="38"/>
    </location>
</feature>
<keyword evidence="5 7" id="KW-1133">Transmembrane helix</keyword>
<reference evidence="9 10" key="1">
    <citation type="submission" date="2018-06" db="EMBL/GenBank/DDBJ databases">
        <title>Genomic Encyclopedia of Type Strains, Phase III (KMG-III): the genomes of soil and plant-associated and newly described type strains.</title>
        <authorList>
            <person name="Whitman W."/>
        </authorList>
    </citation>
    <scope>NUCLEOTIDE SEQUENCE [LARGE SCALE GENOMIC DNA]</scope>
    <source>
        <strain evidence="9 10">CECT 7377</strain>
    </source>
</reference>
<dbReference type="OrthoDB" id="9808602at2"/>
<dbReference type="PANTHER" id="PTHR30576:SF0">
    <property type="entry name" value="UNDECAPRENYL-PHOSPHATE N-ACETYLGALACTOSAMINYL 1-PHOSPHATE TRANSFERASE-RELATED"/>
    <property type="match status" value="1"/>
</dbReference>
<feature type="transmembrane region" description="Helical" evidence="7">
    <location>
        <begin position="287"/>
        <end position="307"/>
    </location>
</feature>
<evidence type="ECO:0000256" key="3">
    <source>
        <dbReference type="ARBA" id="ARBA00022679"/>
    </source>
</evidence>
<dbReference type="Pfam" id="PF02397">
    <property type="entry name" value="Bac_transf"/>
    <property type="match status" value="1"/>
</dbReference>
<comment type="subcellular location">
    <subcellularLocation>
        <location evidence="1">Membrane</location>
        <topology evidence="1">Multi-pass membrane protein</topology>
    </subcellularLocation>
</comment>
<evidence type="ECO:0000256" key="6">
    <source>
        <dbReference type="ARBA" id="ARBA00023136"/>
    </source>
</evidence>
<dbReference type="NCBIfam" id="TIGR03023">
    <property type="entry name" value="WcaJ_sugtrans"/>
    <property type="match status" value="1"/>
</dbReference>
<dbReference type="InterPro" id="IPR003362">
    <property type="entry name" value="Bact_transf"/>
</dbReference>
<dbReference type="GO" id="GO:0016020">
    <property type="term" value="C:membrane"/>
    <property type="evidence" value="ECO:0007669"/>
    <property type="project" value="UniProtKB-SubCell"/>
</dbReference>